<evidence type="ECO:0000256" key="5">
    <source>
        <dbReference type="ARBA" id="ARBA00022989"/>
    </source>
</evidence>
<dbReference type="InterPro" id="IPR051393">
    <property type="entry name" value="ABC_transporter_permease"/>
</dbReference>
<keyword evidence="11" id="KW-1185">Reference proteome</keyword>
<evidence type="ECO:0000256" key="4">
    <source>
        <dbReference type="ARBA" id="ARBA00022692"/>
    </source>
</evidence>
<feature type="region of interest" description="Disordered" evidence="8">
    <location>
        <begin position="1"/>
        <end position="21"/>
    </location>
</feature>
<protein>
    <submittedName>
        <fullName evidence="10">Sugar ABC transporter permease</fullName>
    </submittedName>
</protein>
<proteinExistence type="inferred from homology"/>
<dbReference type="InterPro" id="IPR035906">
    <property type="entry name" value="MetI-like_sf"/>
</dbReference>
<feature type="domain" description="ABC transmembrane type-1" evidence="9">
    <location>
        <begin position="95"/>
        <end position="306"/>
    </location>
</feature>
<evidence type="ECO:0000313" key="11">
    <source>
        <dbReference type="Proteomes" id="UP001206924"/>
    </source>
</evidence>
<dbReference type="SUPFAM" id="SSF161098">
    <property type="entry name" value="MetI-like"/>
    <property type="match status" value="1"/>
</dbReference>
<feature type="compositionally biased region" description="Low complexity" evidence="8">
    <location>
        <begin position="1"/>
        <end position="20"/>
    </location>
</feature>
<dbReference type="PROSITE" id="PS50928">
    <property type="entry name" value="ABC_TM1"/>
    <property type="match status" value="1"/>
</dbReference>
<accession>A0ABT1NVK0</accession>
<feature type="transmembrane region" description="Helical" evidence="7">
    <location>
        <begin position="132"/>
        <end position="152"/>
    </location>
</feature>
<organism evidence="10 11">
    <name type="scientific">Arthrobacter jinronghuae</name>
    <dbReference type="NCBI Taxonomy" id="2964609"/>
    <lineage>
        <taxon>Bacteria</taxon>
        <taxon>Bacillati</taxon>
        <taxon>Actinomycetota</taxon>
        <taxon>Actinomycetes</taxon>
        <taxon>Micrococcales</taxon>
        <taxon>Micrococcaceae</taxon>
        <taxon>Arthrobacter</taxon>
    </lineage>
</organism>
<keyword evidence="6 7" id="KW-0472">Membrane</keyword>
<comment type="caution">
    <text evidence="10">The sequence shown here is derived from an EMBL/GenBank/DDBJ whole genome shotgun (WGS) entry which is preliminary data.</text>
</comment>
<reference evidence="10 11" key="1">
    <citation type="submission" date="2022-07" db="EMBL/GenBank/DDBJ databases">
        <title>Novel species in genus Arthrobacter.</title>
        <authorList>
            <person name="Liu Y."/>
        </authorList>
    </citation>
    <scope>NUCLEOTIDE SEQUENCE [LARGE SCALE GENOMIC DNA]</scope>
    <source>
        <strain evidence="11">zg-Y859</strain>
    </source>
</reference>
<evidence type="ECO:0000256" key="7">
    <source>
        <dbReference type="RuleBase" id="RU363032"/>
    </source>
</evidence>
<comment type="similarity">
    <text evidence="7">Belongs to the binding-protein-dependent transport system permease family.</text>
</comment>
<dbReference type="RefSeq" id="WP_255865820.1">
    <property type="nucleotide sequence ID" value="NZ_CP104263.1"/>
</dbReference>
<dbReference type="Proteomes" id="UP001206924">
    <property type="component" value="Unassembled WGS sequence"/>
</dbReference>
<keyword evidence="3" id="KW-1003">Cell membrane</keyword>
<evidence type="ECO:0000256" key="8">
    <source>
        <dbReference type="SAM" id="MobiDB-lite"/>
    </source>
</evidence>
<dbReference type="PANTHER" id="PTHR30193">
    <property type="entry name" value="ABC TRANSPORTER PERMEASE PROTEIN"/>
    <property type="match status" value="1"/>
</dbReference>
<sequence>MARTTVSPPVSAAPPTSNPAVRRRRFSGRTRRDFFTFLAFALPNLILIAAFTYRPLFSNIYYSTLNWTLGAKTATVVGIENYITFFTSPDARDVLTVTAVFTVFTVGGSMLLGLLVSLALNLKVRGTTLARAAVFAPYVLSGVGVGLVWLFIFDPVYGALAWVLRGFGARSPEWINNPDLALVMVILVYVWKNLGYCAVVYLAGLQSIPRDVLEAAQLDGAGAARRFFSVSLPLLSPTTFFLLITTLLSSLQAFDLIRIMTPTGNGTNTLIFEAYLQAFGGFNRAGYSATVSVILFVLLLVVTGFQLRFVERKVHYS</sequence>
<gene>
    <name evidence="10" type="ORF">NNX28_11400</name>
</gene>
<evidence type="ECO:0000256" key="6">
    <source>
        <dbReference type="ARBA" id="ARBA00023136"/>
    </source>
</evidence>
<feature type="transmembrane region" description="Helical" evidence="7">
    <location>
        <begin position="34"/>
        <end position="53"/>
    </location>
</feature>
<dbReference type="EMBL" id="JANFLP010000011">
    <property type="protein sequence ID" value="MCQ1950529.1"/>
    <property type="molecule type" value="Genomic_DNA"/>
</dbReference>
<evidence type="ECO:0000256" key="1">
    <source>
        <dbReference type="ARBA" id="ARBA00004651"/>
    </source>
</evidence>
<keyword evidence="2 7" id="KW-0813">Transport</keyword>
<dbReference type="Pfam" id="PF00528">
    <property type="entry name" value="BPD_transp_1"/>
    <property type="match status" value="1"/>
</dbReference>
<comment type="subcellular location">
    <subcellularLocation>
        <location evidence="1 7">Cell membrane</location>
        <topology evidence="1 7">Multi-pass membrane protein</topology>
    </subcellularLocation>
</comment>
<evidence type="ECO:0000259" key="9">
    <source>
        <dbReference type="PROSITE" id="PS50928"/>
    </source>
</evidence>
<dbReference type="InterPro" id="IPR000515">
    <property type="entry name" value="MetI-like"/>
</dbReference>
<evidence type="ECO:0000313" key="10">
    <source>
        <dbReference type="EMBL" id="MCQ1950529.1"/>
    </source>
</evidence>
<evidence type="ECO:0000256" key="2">
    <source>
        <dbReference type="ARBA" id="ARBA00022448"/>
    </source>
</evidence>
<feature type="transmembrane region" description="Helical" evidence="7">
    <location>
        <begin position="94"/>
        <end position="120"/>
    </location>
</feature>
<dbReference type="PANTHER" id="PTHR30193:SF37">
    <property type="entry name" value="INNER MEMBRANE ABC TRANSPORTER PERMEASE PROTEIN YCJO"/>
    <property type="match status" value="1"/>
</dbReference>
<dbReference type="Gene3D" id="1.10.3720.10">
    <property type="entry name" value="MetI-like"/>
    <property type="match status" value="1"/>
</dbReference>
<feature type="transmembrane region" description="Helical" evidence="7">
    <location>
        <begin position="234"/>
        <end position="254"/>
    </location>
</feature>
<evidence type="ECO:0000256" key="3">
    <source>
        <dbReference type="ARBA" id="ARBA00022475"/>
    </source>
</evidence>
<feature type="transmembrane region" description="Helical" evidence="7">
    <location>
        <begin position="180"/>
        <end position="203"/>
    </location>
</feature>
<dbReference type="CDD" id="cd06261">
    <property type="entry name" value="TM_PBP2"/>
    <property type="match status" value="1"/>
</dbReference>
<name>A0ABT1NVK0_9MICC</name>
<keyword evidence="5 7" id="KW-1133">Transmembrane helix</keyword>
<feature type="transmembrane region" description="Helical" evidence="7">
    <location>
        <begin position="285"/>
        <end position="307"/>
    </location>
</feature>
<keyword evidence="4 7" id="KW-0812">Transmembrane</keyword>